<evidence type="ECO:0000313" key="2">
    <source>
        <dbReference type="EMBL" id="XCD08805.1"/>
    </source>
</evidence>
<accession>A0AAU8BB51</accession>
<reference evidence="2" key="1">
    <citation type="submission" date="2024-04" db="EMBL/GenBank/DDBJ databases">
        <authorList>
            <person name="Uskudar Guclu A."/>
            <person name="Ata Vural I."/>
        </authorList>
    </citation>
    <scope>NUCLEOTIDE SEQUENCE</scope>
</reference>
<feature type="region of interest" description="Disordered" evidence="1">
    <location>
        <begin position="25"/>
        <end position="48"/>
    </location>
</feature>
<evidence type="ECO:0000256" key="1">
    <source>
        <dbReference type="SAM" id="MobiDB-lite"/>
    </source>
</evidence>
<dbReference type="EMBL" id="PP766722">
    <property type="protein sequence ID" value="XCD08805.1"/>
    <property type="molecule type" value="Genomic_DNA"/>
</dbReference>
<name>A0AAU8BB51_9CAUD</name>
<organism evidence="2">
    <name type="scientific">Pseudomonas phage Baskent_P1_112</name>
    <dbReference type="NCBI Taxonomy" id="3145032"/>
    <lineage>
        <taxon>Viruses</taxon>
        <taxon>Duplodnaviria</taxon>
        <taxon>Heunggongvirae</taxon>
        <taxon>Uroviricota</taxon>
        <taxon>Caudoviricetes</taxon>
        <taxon>Bruynoghevirus</taxon>
    </lineage>
</organism>
<protein>
    <submittedName>
        <fullName evidence="2">Uncharacterized protein</fullName>
    </submittedName>
</protein>
<sequence length="48" mass="5104">MTNPAEPGLMAPTFYLGHHPPCRSAIRGLPTKEERPSHPSIRPAGIGG</sequence>
<proteinExistence type="predicted"/>